<evidence type="ECO:0000313" key="4">
    <source>
        <dbReference type="Proteomes" id="UP001157974"/>
    </source>
</evidence>
<reference evidence="3 4" key="1">
    <citation type="journal article" date="2023" name="Nat. Commun.">
        <title>Origin of minicircular mitochondrial genomes in red algae.</title>
        <authorList>
            <person name="Lee Y."/>
            <person name="Cho C.H."/>
            <person name="Lee Y.M."/>
            <person name="Park S.I."/>
            <person name="Yang J.H."/>
            <person name="West J.A."/>
            <person name="Bhattacharya D."/>
            <person name="Yoon H.S."/>
        </authorList>
    </citation>
    <scope>NUCLEOTIDE SEQUENCE [LARGE SCALE GENOMIC DNA]</scope>
    <source>
        <strain evidence="3 4">CCMP1338</strain>
        <tissue evidence="3">Whole cell</tissue>
    </source>
</reference>
<gene>
    <name evidence="3" type="ORF">NDN08_003532</name>
</gene>
<proteinExistence type="predicted"/>
<name>A0AAV8UX22_9RHOD</name>
<organism evidence="3 4">
    <name type="scientific">Rhodosorus marinus</name>
    <dbReference type="NCBI Taxonomy" id="101924"/>
    <lineage>
        <taxon>Eukaryota</taxon>
        <taxon>Rhodophyta</taxon>
        <taxon>Stylonematophyceae</taxon>
        <taxon>Stylonematales</taxon>
        <taxon>Stylonemataceae</taxon>
        <taxon>Rhodosorus</taxon>
    </lineage>
</organism>
<dbReference type="InterPro" id="IPR046357">
    <property type="entry name" value="PPIase_dom_sf"/>
</dbReference>
<dbReference type="EMBL" id="JAMWBK010000003">
    <property type="protein sequence ID" value="KAJ8907049.1"/>
    <property type="molecule type" value="Genomic_DNA"/>
</dbReference>
<feature type="chain" id="PRO_5043608662" description="PPIase FKBP-type domain-containing protein" evidence="1">
    <location>
        <begin position="30"/>
        <end position="326"/>
    </location>
</feature>
<evidence type="ECO:0000259" key="2">
    <source>
        <dbReference type="Pfam" id="PF00254"/>
    </source>
</evidence>
<comment type="caution">
    <text evidence="3">The sequence shown here is derived from an EMBL/GenBank/DDBJ whole genome shotgun (WGS) entry which is preliminary data.</text>
</comment>
<keyword evidence="1" id="KW-0732">Signal</keyword>
<keyword evidence="4" id="KW-1185">Reference proteome</keyword>
<evidence type="ECO:0000313" key="3">
    <source>
        <dbReference type="EMBL" id="KAJ8907049.1"/>
    </source>
</evidence>
<evidence type="ECO:0000256" key="1">
    <source>
        <dbReference type="SAM" id="SignalP"/>
    </source>
</evidence>
<dbReference type="Gene3D" id="3.10.50.40">
    <property type="match status" value="1"/>
</dbReference>
<dbReference type="InterPro" id="IPR001179">
    <property type="entry name" value="PPIase_FKBP_dom"/>
</dbReference>
<dbReference type="Proteomes" id="UP001157974">
    <property type="component" value="Unassembled WGS sequence"/>
</dbReference>
<dbReference type="AlphaFoldDB" id="A0AAV8UX22"/>
<dbReference type="GO" id="GO:0003755">
    <property type="term" value="F:peptidyl-prolyl cis-trans isomerase activity"/>
    <property type="evidence" value="ECO:0007669"/>
    <property type="project" value="InterPro"/>
</dbReference>
<accession>A0AAV8UX22</accession>
<protein>
    <recommendedName>
        <fullName evidence="2">PPIase FKBP-type domain-containing protein</fullName>
    </recommendedName>
</protein>
<feature type="domain" description="PPIase FKBP-type" evidence="2">
    <location>
        <begin position="91"/>
        <end position="174"/>
    </location>
</feature>
<dbReference type="Pfam" id="PF00254">
    <property type="entry name" value="FKBP_C"/>
    <property type="match status" value="1"/>
</dbReference>
<feature type="signal peptide" evidence="1">
    <location>
        <begin position="1"/>
        <end position="29"/>
    </location>
</feature>
<sequence>MNPVWKIRAGLLFLAVVAVIFLLWPSGEADFSKEISAHFSVHKNRIVGAARENPWEGATRGPVQNQRIGSGIWRTFRRRAKGCGGTYRPSVEIHDQVRVRYVAKSGEDVLDQVLRDEGVLIDMDKDSAPEGLRKALLGACKGDLVQLTAPSRFASTIGGSGKHSSVGRSLDFLVEITGLLKNRSDRQPNDEDEDALAALISPGKGGRGEDCNTVCKRLSRGCYEAAFQIVNTCPRLRAAFDCTACEVAAVGTEGPDMPCYVSPRAPSSHPRGFCMVHTNFRRYLDVQVPSRSIEILTWFLVDNSGLNATPNTCILIVCVPVYVLKT</sequence>
<dbReference type="SUPFAM" id="SSF54534">
    <property type="entry name" value="FKBP-like"/>
    <property type="match status" value="1"/>
</dbReference>